<dbReference type="GO" id="GO:0046872">
    <property type="term" value="F:metal ion binding"/>
    <property type="evidence" value="ECO:0007669"/>
    <property type="project" value="UniProtKB-KW"/>
</dbReference>
<keyword evidence="3" id="KW-0001">2Fe-2S</keyword>
<accession>M1LTT8</accession>
<evidence type="ECO:0000313" key="10">
    <source>
        <dbReference type="Proteomes" id="UP000011658"/>
    </source>
</evidence>
<keyword evidence="5" id="KW-0408">Iron</keyword>
<evidence type="ECO:0000256" key="2">
    <source>
        <dbReference type="ARBA" id="ARBA00019395"/>
    </source>
</evidence>
<dbReference type="InterPro" id="IPR011536">
    <property type="entry name" value="Fdx_isc"/>
</dbReference>
<dbReference type="PATRIC" id="fig|1208921.3.peg.241"/>
<dbReference type="GO" id="GO:0009055">
    <property type="term" value="F:electron transfer activity"/>
    <property type="evidence" value="ECO:0007669"/>
    <property type="project" value="InterPro"/>
</dbReference>
<dbReference type="InterPro" id="IPR036010">
    <property type="entry name" value="2Fe-2S_ferredoxin-like_sf"/>
</dbReference>
<comment type="similarity">
    <text evidence="1">Belongs to the adrenodoxin/putidaredoxin family.</text>
</comment>
<dbReference type="GO" id="GO:0051537">
    <property type="term" value="F:2 iron, 2 sulfur cluster binding"/>
    <property type="evidence" value="ECO:0007669"/>
    <property type="project" value="UniProtKB-KW"/>
</dbReference>
<dbReference type="SUPFAM" id="SSF54292">
    <property type="entry name" value="2Fe-2S ferredoxin-like"/>
    <property type="match status" value="1"/>
</dbReference>
<organism evidence="9 10">
    <name type="scientific">Candidatus Kinetoplastidibacterium galati TCC219</name>
    <dbReference type="NCBI Taxonomy" id="1208921"/>
    <lineage>
        <taxon>Bacteria</taxon>
        <taxon>Pseudomonadati</taxon>
        <taxon>Pseudomonadota</taxon>
        <taxon>Betaproteobacteria</taxon>
        <taxon>Candidatus Kinetoplastidibacterium</taxon>
    </lineage>
</organism>
<dbReference type="InterPro" id="IPR001055">
    <property type="entry name" value="Adrenodoxin-like"/>
</dbReference>
<sequence>MAKITVLPNKDICPSGIIIDNAPEDVSICKVLLDNNVNIEHACGMVGACTTCHVIIRDGFSSLEKSSDLEDDMLDKAWGLSSNSRLSCQCKVSKSDLSIEIPRYTINHAKENI</sequence>
<dbReference type="PRINTS" id="PR00355">
    <property type="entry name" value="ADRENODOXIN"/>
</dbReference>
<keyword evidence="6" id="KW-0411">Iron-sulfur</keyword>
<evidence type="ECO:0000256" key="1">
    <source>
        <dbReference type="ARBA" id="ARBA00010914"/>
    </source>
</evidence>
<dbReference type="InterPro" id="IPR001041">
    <property type="entry name" value="2Fe-2S_ferredoxin-type"/>
</dbReference>
<evidence type="ECO:0000256" key="3">
    <source>
        <dbReference type="ARBA" id="ARBA00022714"/>
    </source>
</evidence>
<reference evidence="9 10" key="1">
    <citation type="journal article" date="2013" name="Genome Biol. Evol.">
        <title>Genome evolution and phylogenomic analysis of candidatus kinetoplastibacterium, the betaproteobacterial endosymbionts of strigomonas and angomonas.</title>
        <authorList>
            <person name="Alves J.M."/>
            <person name="Serrano M.G."/>
            <person name="Maia da Silva F."/>
            <person name="Voegtly L.J."/>
            <person name="Matveyev A.V."/>
            <person name="Teixeira M.M."/>
            <person name="Camargo E.P."/>
            <person name="Buck G.A."/>
        </authorList>
    </citation>
    <scope>NUCLEOTIDE SEQUENCE [LARGE SCALE GENOMIC DNA]</scope>
    <source>
        <strain evidence="9 10">TCC219</strain>
    </source>
</reference>
<evidence type="ECO:0000256" key="7">
    <source>
        <dbReference type="ARBA" id="ARBA00034078"/>
    </source>
</evidence>
<keyword evidence="4" id="KW-0479">Metal-binding</keyword>
<proteinExistence type="inferred from homology"/>
<dbReference type="CDD" id="cd00207">
    <property type="entry name" value="fer2"/>
    <property type="match status" value="1"/>
</dbReference>
<protein>
    <recommendedName>
        <fullName evidence="2">2Fe-2S ferredoxin</fullName>
    </recommendedName>
</protein>
<dbReference type="GO" id="GO:0005829">
    <property type="term" value="C:cytosol"/>
    <property type="evidence" value="ECO:0007669"/>
    <property type="project" value="TreeGrafter"/>
</dbReference>
<dbReference type="PANTHER" id="PTHR23426">
    <property type="entry name" value="FERREDOXIN/ADRENODOXIN"/>
    <property type="match status" value="1"/>
</dbReference>
<dbReference type="HOGENOM" id="CLU_082632_5_2_4"/>
<evidence type="ECO:0000256" key="5">
    <source>
        <dbReference type="ARBA" id="ARBA00023004"/>
    </source>
</evidence>
<evidence type="ECO:0000256" key="4">
    <source>
        <dbReference type="ARBA" id="ARBA00022723"/>
    </source>
</evidence>
<dbReference type="STRING" id="1208921.ST1E_0549"/>
<dbReference type="eggNOG" id="COG0633">
    <property type="taxonomic scope" value="Bacteria"/>
</dbReference>
<dbReference type="PANTHER" id="PTHR23426:SF65">
    <property type="entry name" value="FERREDOXIN-2, MITOCHONDRIAL"/>
    <property type="match status" value="1"/>
</dbReference>
<dbReference type="AlphaFoldDB" id="M1LTT8"/>
<evidence type="ECO:0000259" key="8">
    <source>
        <dbReference type="PROSITE" id="PS51085"/>
    </source>
</evidence>
<keyword evidence="10" id="KW-1185">Reference proteome</keyword>
<gene>
    <name evidence="9" type="ORF">ST1E_0549</name>
</gene>
<dbReference type="Gene3D" id="3.10.20.30">
    <property type="match status" value="1"/>
</dbReference>
<evidence type="ECO:0000313" key="9">
    <source>
        <dbReference type="EMBL" id="AGF48962.1"/>
    </source>
</evidence>
<name>M1LTT8_9PROT</name>
<evidence type="ECO:0000256" key="6">
    <source>
        <dbReference type="ARBA" id="ARBA00023014"/>
    </source>
</evidence>
<dbReference type="GO" id="GO:0140647">
    <property type="term" value="P:P450-containing electron transport chain"/>
    <property type="evidence" value="ECO:0007669"/>
    <property type="project" value="InterPro"/>
</dbReference>
<dbReference type="EMBL" id="CP003806">
    <property type="protein sequence ID" value="AGF48962.1"/>
    <property type="molecule type" value="Genomic_DNA"/>
</dbReference>
<dbReference type="OrthoDB" id="9793027at2"/>
<dbReference type="PROSITE" id="PS51085">
    <property type="entry name" value="2FE2S_FER_2"/>
    <property type="match status" value="1"/>
</dbReference>
<dbReference type="RefSeq" id="WP_015389447.1">
    <property type="nucleotide sequence ID" value="NC_020284.1"/>
</dbReference>
<dbReference type="Proteomes" id="UP000011658">
    <property type="component" value="Chromosome"/>
</dbReference>
<dbReference type="InterPro" id="IPR012675">
    <property type="entry name" value="Beta-grasp_dom_sf"/>
</dbReference>
<dbReference type="KEGG" id="kga:ST1E_0549"/>
<feature type="domain" description="2Fe-2S ferredoxin-type" evidence="8">
    <location>
        <begin position="2"/>
        <end position="105"/>
    </location>
</feature>
<comment type="cofactor">
    <cofactor evidence="7">
        <name>[2Fe-2S] cluster</name>
        <dbReference type="ChEBI" id="CHEBI:190135"/>
    </cofactor>
</comment>
<dbReference type="NCBIfam" id="TIGR02007">
    <property type="entry name" value="fdx_isc"/>
    <property type="match status" value="1"/>
</dbReference>
<dbReference type="Pfam" id="PF00111">
    <property type="entry name" value="Fer2"/>
    <property type="match status" value="1"/>
</dbReference>